<organism evidence="1 2">
    <name type="scientific">Portunus trituberculatus</name>
    <name type="common">Swimming crab</name>
    <name type="synonym">Neptunus trituberculatus</name>
    <dbReference type="NCBI Taxonomy" id="210409"/>
    <lineage>
        <taxon>Eukaryota</taxon>
        <taxon>Metazoa</taxon>
        <taxon>Ecdysozoa</taxon>
        <taxon>Arthropoda</taxon>
        <taxon>Crustacea</taxon>
        <taxon>Multicrustacea</taxon>
        <taxon>Malacostraca</taxon>
        <taxon>Eumalacostraca</taxon>
        <taxon>Eucarida</taxon>
        <taxon>Decapoda</taxon>
        <taxon>Pleocyemata</taxon>
        <taxon>Brachyura</taxon>
        <taxon>Eubrachyura</taxon>
        <taxon>Portunoidea</taxon>
        <taxon>Portunidae</taxon>
        <taxon>Portuninae</taxon>
        <taxon>Portunus</taxon>
    </lineage>
</organism>
<accession>A0A5B7EFH1</accession>
<evidence type="ECO:0000313" key="2">
    <source>
        <dbReference type="Proteomes" id="UP000324222"/>
    </source>
</evidence>
<dbReference type="GO" id="GO:0005085">
    <property type="term" value="F:guanyl-nucleotide exchange factor activity"/>
    <property type="evidence" value="ECO:0007669"/>
    <property type="project" value="InterPro"/>
</dbReference>
<keyword evidence="2" id="KW-1185">Reference proteome</keyword>
<sequence>MKTKEEKNLGVIIEENLNPKKHLNPYNYKKNEKIITFLNNFDDYLNEEALWNISEEIKPRGGKKK</sequence>
<gene>
    <name evidence="1" type="primary">C3G</name>
    <name evidence="1" type="ORF">E2C01_025246</name>
</gene>
<dbReference type="AlphaFoldDB" id="A0A5B7EFH1"/>
<reference evidence="1 2" key="1">
    <citation type="submission" date="2019-05" db="EMBL/GenBank/DDBJ databases">
        <title>Another draft genome of Portunus trituberculatus and its Hox gene families provides insights of decapod evolution.</title>
        <authorList>
            <person name="Jeong J.-H."/>
            <person name="Song I."/>
            <person name="Kim S."/>
            <person name="Choi T."/>
            <person name="Kim D."/>
            <person name="Ryu S."/>
            <person name="Kim W."/>
        </authorList>
    </citation>
    <scope>NUCLEOTIDE SEQUENCE [LARGE SCALE GENOMIC DNA]</scope>
    <source>
        <tissue evidence="1">Muscle</tissue>
    </source>
</reference>
<protein>
    <submittedName>
        <fullName evidence="1">Guanine nucleotide-releasing factor 2</fullName>
    </submittedName>
</protein>
<name>A0A5B7EFH1_PORTR</name>
<comment type="caution">
    <text evidence="1">The sequence shown here is derived from an EMBL/GenBank/DDBJ whole genome shotgun (WGS) entry which is preliminary data.</text>
</comment>
<dbReference type="Proteomes" id="UP000324222">
    <property type="component" value="Unassembled WGS sequence"/>
</dbReference>
<evidence type="ECO:0000313" key="1">
    <source>
        <dbReference type="EMBL" id="MPC31946.1"/>
    </source>
</evidence>
<dbReference type="InterPro" id="IPR023578">
    <property type="entry name" value="Ras_GEF_dom_sf"/>
</dbReference>
<dbReference type="EMBL" id="VSRR010002532">
    <property type="protein sequence ID" value="MPC31946.1"/>
    <property type="molecule type" value="Genomic_DNA"/>
</dbReference>
<dbReference type="OrthoDB" id="25179at2759"/>
<dbReference type="GO" id="GO:0007264">
    <property type="term" value="P:small GTPase-mediated signal transduction"/>
    <property type="evidence" value="ECO:0007669"/>
    <property type="project" value="InterPro"/>
</dbReference>
<dbReference type="SUPFAM" id="SSF48366">
    <property type="entry name" value="Ras GEF"/>
    <property type="match status" value="1"/>
</dbReference>
<proteinExistence type="predicted"/>
<dbReference type="InterPro" id="IPR036964">
    <property type="entry name" value="RASGEF_cat_dom_sf"/>
</dbReference>
<dbReference type="Gene3D" id="1.10.840.10">
    <property type="entry name" value="Ras guanine-nucleotide exchange factors catalytic domain"/>
    <property type="match status" value="1"/>
</dbReference>